<dbReference type="GO" id="GO:0061617">
    <property type="term" value="C:MICOS complex"/>
    <property type="evidence" value="ECO:0007669"/>
    <property type="project" value="UniProtKB-UniRule"/>
</dbReference>
<comment type="caution">
    <text evidence="2">The sequence shown here is derived from an EMBL/GenBank/DDBJ whole genome shotgun (WGS) entry which is preliminary data.</text>
</comment>
<gene>
    <name evidence="2" type="ORF">DMN91_010964</name>
</gene>
<name>A0A3L8D8R5_OOCBI</name>
<evidence type="ECO:0000313" key="3">
    <source>
        <dbReference type="Proteomes" id="UP000279307"/>
    </source>
</evidence>
<evidence type="ECO:0000313" key="2">
    <source>
        <dbReference type="EMBL" id="RLU16895.1"/>
    </source>
</evidence>
<reference evidence="2 3" key="1">
    <citation type="journal article" date="2018" name="Genome Res.">
        <title>The genomic architecture and molecular evolution of ant odorant receptors.</title>
        <authorList>
            <person name="McKenzie S.K."/>
            <person name="Kronauer D.J.C."/>
        </authorList>
    </citation>
    <scope>NUCLEOTIDE SEQUENCE [LARGE SCALE GENOMIC DNA]</scope>
    <source>
        <strain evidence="2">Clonal line C1</strain>
    </source>
</reference>
<protein>
    <recommendedName>
        <fullName evidence="1">MICOS complex subunit MIC13</fullName>
    </recommendedName>
</protein>
<dbReference type="InterPro" id="IPR026769">
    <property type="entry name" value="Mic13"/>
</dbReference>
<dbReference type="AlphaFoldDB" id="A0A3L8D8R5"/>
<dbReference type="OrthoDB" id="5948578at2759"/>
<comment type="subcellular location">
    <subcellularLocation>
        <location evidence="1">Mitochondrion inner membrane</location>
        <topology evidence="1">Single-pass membrane protein</topology>
    </subcellularLocation>
</comment>
<organism evidence="2 3">
    <name type="scientific">Ooceraea biroi</name>
    <name type="common">Clonal raider ant</name>
    <name type="synonym">Cerapachys biroi</name>
    <dbReference type="NCBI Taxonomy" id="2015173"/>
    <lineage>
        <taxon>Eukaryota</taxon>
        <taxon>Metazoa</taxon>
        <taxon>Ecdysozoa</taxon>
        <taxon>Arthropoda</taxon>
        <taxon>Hexapoda</taxon>
        <taxon>Insecta</taxon>
        <taxon>Pterygota</taxon>
        <taxon>Neoptera</taxon>
        <taxon>Endopterygota</taxon>
        <taxon>Hymenoptera</taxon>
        <taxon>Apocrita</taxon>
        <taxon>Aculeata</taxon>
        <taxon>Formicoidea</taxon>
        <taxon>Formicidae</taxon>
        <taxon>Dorylinae</taxon>
        <taxon>Ooceraea</taxon>
    </lineage>
</organism>
<comment type="subunit">
    <text evidence="1">Component of the mitochondrial contact site and cristae organizing system (MICOS) complex.</text>
</comment>
<comment type="function">
    <text evidence="1">Component of the MICOS complex, a large protein complex of the mitochondrial inner membrane that plays crucial roles in the maintenance of crista junctions, inner membrane architecture, and formation of contact sites to the outer membrane.</text>
</comment>
<keyword evidence="1" id="KW-0999">Mitochondrion inner membrane</keyword>
<accession>A0A3L8D8R5</accession>
<proteinExistence type="inferred from homology"/>
<dbReference type="EMBL" id="QOIP01000011">
    <property type="protein sequence ID" value="RLU16895.1"/>
    <property type="molecule type" value="Genomic_DNA"/>
</dbReference>
<comment type="similarity">
    <text evidence="1">Belongs to the MICOS complex subunit Mic13 family.</text>
</comment>
<sequence length="232" mass="26306">MKRGTRCIAQTINLSDPKTCVRPTVQRLVSADKDSRTDTNRASNYCAPRPVTIKVCTRQDTQRKCPPKLCDCPAQLPPLSSGEKLCRLVMFLMKGAICTGLIYWTCSEGFWGDSTKTEDLYYRMMRSIAHAIDGRPPDASDVSMNLSMLHLTPHGFLNFCRPRTPLTDTLSSLQVQLPHLDRMKYSALQVYNRMVVRCMDIIVSVPLEMHRKLRTILFPCDSAEKTTSTRLD</sequence>
<keyword evidence="1" id="KW-0472">Membrane</keyword>
<evidence type="ECO:0000256" key="1">
    <source>
        <dbReference type="RuleBase" id="RU363009"/>
    </source>
</evidence>
<dbReference type="Pfam" id="PF15884">
    <property type="entry name" value="QIL1"/>
    <property type="match status" value="1"/>
</dbReference>
<keyword evidence="1" id="KW-0496">Mitochondrion</keyword>
<dbReference type="Proteomes" id="UP000279307">
    <property type="component" value="Chromosome 11"/>
</dbReference>